<evidence type="ECO:0000313" key="3">
    <source>
        <dbReference type="Proteomes" id="UP000753908"/>
    </source>
</evidence>
<name>A0A951UB54_9CYAN</name>
<sequence>MARLEGLGEVLLDFSTVADLATWLNELEQEVRGAIME</sequence>
<comment type="caution">
    <text evidence="2">The sequence shown here is derived from an EMBL/GenBank/DDBJ whole genome shotgun (WGS) entry which is preliminary data.</text>
</comment>
<accession>A0A951UB54</accession>
<reference evidence="2" key="1">
    <citation type="submission" date="2021-05" db="EMBL/GenBank/DDBJ databases">
        <authorList>
            <person name="Pietrasiak N."/>
            <person name="Ward R."/>
            <person name="Stajich J.E."/>
            <person name="Kurbessoian T."/>
        </authorList>
    </citation>
    <scope>NUCLEOTIDE SEQUENCE</scope>
    <source>
        <strain evidence="2">CPER-KK1</strain>
    </source>
</reference>
<evidence type="ECO:0000259" key="1">
    <source>
        <dbReference type="Pfam" id="PF14261"/>
    </source>
</evidence>
<dbReference type="Proteomes" id="UP000753908">
    <property type="component" value="Unassembled WGS sequence"/>
</dbReference>
<evidence type="ECO:0000313" key="2">
    <source>
        <dbReference type="EMBL" id="MBW4547198.1"/>
    </source>
</evidence>
<protein>
    <submittedName>
        <fullName evidence="2">DUF4351 domain-containing protein</fullName>
    </submittedName>
</protein>
<feature type="domain" description="DUF4351" evidence="1">
    <location>
        <begin position="3"/>
        <end position="24"/>
    </location>
</feature>
<proteinExistence type="predicted"/>
<organism evidence="2 3">
    <name type="scientific">Symplocastrum torsivum CPER-KK1</name>
    <dbReference type="NCBI Taxonomy" id="450513"/>
    <lineage>
        <taxon>Bacteria</taxon>
        <taxon>Bacillati</taxon>
        <taxon>Cyanobacteriota</taxon>
        <taxon>Cyanophyceae</taxon>
        <taxon>Oscillatoriophycideae</taxon>
        <taxon>Oscillatoriales</taxon>
        <taxon>Microcoleaceae</taxon>
        <taxon>Symplocastrum</taxon>
    </lineage>
</organism>
<dbReference type="Pfam" id="PF14261">
    <property type="entry name" value="DUF4351"/>
    <property type="match status" value="1"/>
</dbReference>
<reference evidence="2" key="2">
    <citation type="journal article" date="2022" name="Microbiol. Resour. Announc.">
        <title>Metagenome Sequencing to Explore Phylogenomics of Terrestrial Cyanobacteria.</title>
        <authorList>
            <person name="Ward R.D."/>
            <person name="Stajich J.E."/>
            <person name="Johansen J.R."/>
            <person name="Huntemann M."/>
            <person name="Clum A."/>
            <person name="Foster B."/>
            <person name="Foster B."/>
            <person name="Roux S."/>
            <person name="Palaniappan K."/>
            <person name="Varghese N."/>
            <person name="Mukherjee S."/>
            <person name="Reddy T.B.K."/>
            <person name="Daum C."/>
            <person name="Copeland A."/>
            <person name="Chen I.A."/>
            <person name="Ivanova N.N."/>
            <person name="Kyrpides N.C."/>
            <person name="Shapiro N."/>
            <person name="Eloe-Fadrosh E.A."/>
            <person name="Pietrasiak N."/>
        </authorList>
    </citation>
    <scope>NUCLEOTIDE SEQUENCE</scope>
    <source>
        <strain evidence="2">CPER-KK1</strain>
    </source>
</reference>
<dbReference type="InterPro" id="IPR025587">
    <property type="entry name" value="DUF4351"/>
</dbReference>
<dbReference type="AlphaFoldDB" id="A0A951UB54"/>
<gene>
    <name evidence="2" type="ORF">KME25_22585</name>
</gene>
<dbReference type="EMBL" id="JAHHIF010000037">
    <property type="protein sequence ID" value="MBW4547198.1"/>
    <property type="molecule type" value="Genomic_DNA"/>
</dbReference>